<dbReference type="SUPFAM" id="SSF51905">
    <property type="entry name" value="FAD/NAD(P)-binding domain"/>
    <property type="match status" value="1"/>
</dbReference>
<reference evidence="1" key="1">
    <citation type="submission" date="2013-08" db="EMBL/GenBank/DDBJ databases">
        <authorList>
            <person name="Mendez C."/>
            <person name="Richter M."/>
            <person name="Ferrer M."/>
            <person name="Sanchez J."/>
        </authorList>
    </citation>
    <scope>NUCLEOTIDE SEQUENCE</scope>
</reference>
<organism evidence="1">
    <name type="scientific">mine drainage metagenome</name>
    <dbReference type="NCBI Taxonomy" id="410659"/>
    <lineage>
        <taxon>unclassified sequences</taxon>
        <taxon>metagenomes</taxon>
        <taxon>ecological metagenomes</taxon>
    </lineage>
</organism>
<protein>
    <submittedName>
        <fullName evidence="1">FAD dependent oxidoreductase domain protein</fullName>
        <ecNumber evidence="1">1.4.3.1</ecNumber>
    </submittedName>
</protein>
<dbReference type="GO" id="GO:0008445">
    <property type="term" value="F:D-aspartate oxidase activity"/>
    <property type="evidence" value="ECO:0007669"/>
    <property type="project" value="UniProtKB-EC"/>
</dbReference>
<accession>T1CVY1</accession>
<name>T1CVY1_9ZZZZ</name>
<dbReference type="AlphaFoldDB" id="T1CVY1"/>
<feature type="non-terminal residue" evidence="1">
    <location>
        <position position="1"/>
    </location>
</feature>
<proteinExistence type="predicted"/>
<dbReference type="EC" id="1.4.3.1" evidence="1"/>
<evidence type="ECO:0000313" key="1">
    <source>
        <dbReference type="EMBL" id="EQD73314.1"/>
    </source>
</evidence>
<dbReference type="InterPro" id="IPR036188">
    <property type="entry name" value="FAD/NAD-bd_sf"/>
</dbReference>
<reference evidence="1" key="2">
    <citation type="journal article" date="2014" name="ISME J.">
        <title>Microbial stratification in low pH oxic and suboxic macroscopic growths along an acid mine drainage.</title>
        <authorList>
            <person name="Mendez-Garcia C."/>
            <person name="Mesa V."/>
            <person name="Sprenger R.R."/>
            <person name="Richter M."/>
            <person name="Diez M.S."/>
            <person name="Solano J."/>
            <person name="Bargiela R."/>
            <person name="Golyshina O.V."/>
            <person name="Manteca A."/>
            <person name="Ramos J.L."/>
            <person name="Gallego J.R."/>
            <person name="Llorente I."/>
            <person name="Martins Dos Santos V.A."/>
            <person name="Jensen O.N."/>
            <person name="Pelaez A.I."/>
            <person name="Sanchez J."/>
            <person name="Ferrer M."/>
        </authorList>
    </citation>
    <scope>NUCLEOTIDE SEQUENCE</scope>
</reference>
<dbReference type="EMBL" id="AUZY01002012">
    <property type="protein sequence ID" value="EQD73314.1"/>
    <property type="molecule type" value="Genomic_DNA"/>
</dbReference>
<keyword evidence="1" id="KW-0560">Oxidoreductase</keyword>
<sequence length="89" mass="9567">VCTATPDRRPLVGEVPGAPGLYAMTGFNGFGVMRAGGVARRLADRIADGPGSRADEELRVVRLDRFHLPYPPFAPRPGFTLEAGDSPRF</sequence>
<comment type="caution">
    <text evidence="1">The sequence shown here is derived from an EMBL/GenBank/DDBJ whole genome shotgun (WGS) entry which is preliminary data.</text>
</comment>
<gene>
    <name evidence="1" type="ORF">B1B_03283</name>
</gene>
<dbReference type="Gene3D" id="3.50.50.60">
    <property type="entry name" value="FAD/NAD(P)-binding domain"/>
    <property type="match status" value="1"/>
</dbReference>